<dbReference type="GO" id="GO:0005886">
    <property type="term" value="C:plasma membrane"/>
    <property type="evidence" value="ECO:0007669"/>
    <property type="project" value="UniProtKB-SubCell"/>
</dbReference>
<dbReference type="GO" id="GO:0038023">
    <property type="term" value="F:signaling receptor activity"/>
    <property type="evidence" value="ECO:0007669"/>
    <property type="project" value="UniProtKB-ARBA"/>
</dbReference>
<name>A0AAV4UL97_9ARAC</name>
<keyword evidence="4 7" id="KW-1133">Transmembrane helix</keyword>
<dbReference type="Pfam" id="PF08395">
    <property type="entry name" value="7tm_7"/>
    <property type="match status" value="1"/>
</dbReference>
<keyword evidence="5 7" id="KW-0472">Membrane</keyword>
<evidence type="ECO:0000256" key="2">
    <source>
        <dbReference type="ARBA" id="ARBA00022475"/>
    </source>
</evidence>
<evidence type="ECO:0000256" key="4">
    <source>
        <dbReference type="ARBA" id="ARBA00022989"/>
    </source>
</evidence>
<organism evidence="8 9">
    <name type="scientific">Caerostris darwini</name>
    <dbReference type="NCBI Taxonomy" id="1538125"/>
    <lineage>
        <taxon>Eukaryota</taxon>
        <taxon>Metazoa</taxon>
        <taxon>Ecdysozoa</taxon>
        <taxon>Arthropoda</taxon>
        <taxon>Chelicerata</taxon>
        <taxon>Arachnida</taxon>
        <taxon>Araneae</taxon>
        <taxon>Araneomorphae</taxon>
        <taxon>Entelegynae</taxon>
        <taxon>Araneoidea</taxon>
        <taxon>Araneidae</taxon>
        <taxon>Caerostris</taxon>
    </lineage>
</organism>
<evidence type="ECO:0000256" key="6">
    <source>
        <dbReference type="ARBA" id="ARBA00023170"/>
    </source>
</evidence>
<proteinExistence type="predicted"/>
<dbReference type="GO" id="GO:0050909">
    <property type="term" value="P:sensory perception of taste"/>
    <property type="evidence" value="ECO:0007669"/>
    <property type="project" value="InterPro"/>
</dbReference>
<evidence type="ECO:0000256" key="1">
    <source>
        <dbReference type="ARBA" id="ARBA00004651"/>
    </source>
</evidence>
<evidence type="ECO:0000256" key="5">
    <source>
        <dbReference type="ARBA" id="ARBA00023136"/>
    </source>
</evidence>
<keyword evidence="9" id="KW-1185">Reference proteome</keyword>
<protein>
    <submittedName>
        <fullName evidence="8">Uncharacterized protein</fullName>
    </submittedName>
</protein>
<feature type="transmembrane region" description="Helical" evidence="7">
    <location>
        <begin position="26"/>
        <end position="48"/>
    </location>
</feature>
<comment type="subcellular location">
    <subcellularLocation>
        <location evidence="1">Cell membrane</location>
        <topology evidence="1">Multi-pass membrane protein</topology>
    </subcellularLocation>
</comment>
<comment type="caution">
    <text evidence="8">The sequence shown here is derived from an EMBL/GenBank/DDBJ whole genome shotgun (WGS) entry which is preliminary data.</text>
</comment>
<evidence type="ECO:0000256" key="7">
    <source>
        <dbReference type="SAM" id="Phobius"/>
    </source>
</evidence>
<evidence type="ECO:0000256" key="3">
    <source>
        <dbReference type="ARBA" id="ARBA00022692"/>
    </source>
</evidence>
<dbReference type="GO" id="GO:0051606">
    <property type="term" value="P:detection of stimulus"/>
    <property type="evidence" value="ECO:0007669"/>
    <property type="project" value="UniProtKB-ARBA"/>
</dbReference>
<evidence type="ECO:0000313" key="8">
    <source>
        <dbReference type="EMBL" id="GIY58702.1"/>
    </source>
</evidence>
<keyword evidence="3 7" id="KW-0812">Transmembrane</keyword>
<dbReference type="PANTHER" id="PTHR21421">
    <property type="entry name" value="GUSTATORY RECEPTOR"/>
    <property type="match status" value="1"/>
</dbReference>
<dbReference type="PANTHER" id="PTHR21421:SF29">
    <property type="entry name" value="GUSTATORY RECEPTOR 5A FOR TREHALOSE-RELATED"/>
    <property type="match status" value="1"/>
</dbReference>
<reference evidence="8 9" key="1">
    <citation type="submission" date="2021-06" db="EMBL/GenBank/DDBJ databases">
        <title>Caerostris darwini draft genome.</title>
        <authorList>
            <person name="Kono N."/>
            <person name="Arakawa K."/>
        </authorList>
    </citation>
    <scope>NUCLEOTIDE SEQUENCE [LARGE SCALE GENOMIC DNA]</scope>
</reference>
<dbReference type="InterPro" id="IPR013604">
    <property type="entry name" value="7TM_chemorcpt"/>
</dbReference>
<accession>A0AAV4UL97</accession>
<keyword evidence="6" id="KW-0675">Receptor</keyword>
<gene>
    <name evidence="8" type="primary">AVEN_10026_1</name>
    <name evidence="8" type="ORF">CDAR_416091</name>
</gene>
<keyword evidence="2" id="KW-1003">Cell membrane</keyword>
<sequence>MTEFIHEYSNIHQFASDIESALSLQVLFLCISNLTEVFAVFTITLGYSDFWNYIYGIEKAIYTISNLISFFGLTYFASEVSREDKRLRVIIKDIEFKLSSSKETQDQGNMLHKFIKSKEIIVFSAWGVFDFTRELLLTSTGVFMTYNLLLIQLNTEENDLSFN</sequence>
<dbReference type="EMBL" id="BPLQ01011525">
    <property type="protein sequence ID" value="GIY58702.1"/>
    <property type="molecule type" value="Genomic_DNA"/>
</dbReference>
<dbReference type="AlphaFoldDB" id="A0AAV4UL97"/>
<evidence type="ECO:0000313" key="9">
    <source>
        <dbReference type="Proteomes" id="UP001054837"/>
    </source>
</evidence>
<feature type="transmembrane region" description="Helical" evidence="7">
    <location>
        <begin position="60"/>
        <end position="78"/>
    </location>
</feature>
<dbReference type="Proteomes" id="UP001054837">
    <property type="component" value="Unassembled WGS sequence"/>
</dbReference>